<gene>
    <name evidence="4" type="ORF">VB264_22590</name>
</gene>
<dbReference type="Proteomes" id="UP001304671">
    <property type="component" value="Unassembled WGS sequence"/>
</dbReference>
<keyword evidence="2" id="KW-0378">Hydrolase</keyword>
<evidence type="ECO:0000313" key="5">
    <source>
        <dbReference type="Proteomes" id="UP001304671"/>
    </source>
</evidence>
<keyword evidence="3" id="KW-0732">Signal</keyword>
<protein>
    <submittedName>
        <fullName evidence="4">Ribonuclease domain-containing protein</fullName>
    </submittedName>
</protein>
<dbReference type="InterPro" id="IPR016191">
    <property type="entry name" value="Ribonuclease/ribotoxin"/>
</dbReference>
<organism evidence="4 5">
    <name type="scientific">Arcicella aquatica</name>
    <dbReference type="NCBI Taxonomy" id="217141"/>
    <lineage>
        <taxon>Bacteria</taxon>
        <taxon>Pseudomonadati</taxon>
        <taxon>Bacteroidota</taxon>
        <taxon>Cytophagia</taxon>
        <taxon>Cytophagales</taxon>
        <taxon>Flectobacillaceae</taxon>
        <taxon>Arcicella</taxon>
    </lineage>
</organism>
<comment type="caution">
    <text evidence="4">The sequence shown here is derived from an EMBL/GenBank/DDBJ whole genome shotgun (WGS) entry which is preliminary data.</text>
</comment>
<evidence type="ECO:0000256" key="2">
    <source>
        <dbReference type="ARBA" id="ARBA00022801"/>
    </source>
</evidence>
<dbReference type="Pfam" id="PF00545">
    <property type="entry name" value="Ribonuclease"/>
    <property type="match status" value="1"/>
</dbReference>
<reference evidence="4 5" key="1">
    <citation type="submission" date="2023-12" db="EMBL/GenBank/DDBJ databases">
        <title>Novel species of the genus Arcicella isolated from rivers.</title>
        <authorList>
            <person name="Lu H."/>
        </authorList>
    </citation>
    <scope>NUCLEOTIDE SEQUENCE [LARGE SCALE GENOMIC DNA]</scope>
    <source>
        <strain evidence="4 5">LMG 21963</strain>
    </source>
</reference>
<evidence type="ECO:0000313" key="4">
    <source>
        <dbReference type="EMBL" id="MEA5260603.1"/>
    </source>
</evidence>
<proteinExistence type="predicted"/>
<keyword evidence="1" id="KW-0540">Nuclease</keyword>
<name>A0ABU5QU20_9BACT</name>
<feature type="chain" id="PRO_5046001245" evidence="3">
    <location>
        <begin position="25"/>
        <end position="152"/>
    </location>
</feature>
<dbReference type="Gene3D" id="3.10.450.30">
    <property type="entry name" value="Microbial ribonucleases"/>
    <property type="match status" value="1"/>
</dbReference>
<keyword evidence="5" id="KW-1185">Reference proteome</keyword>
<accession>A0ABU5QU20</accession>
<dbReference type="SUPFAM" id="SSF53933">
    <property type="entry name" value="Microbial ribonucleases"/>
    <property type="match status" value="1"/>
</dbReference>
<evidence type="ECO:0000256" key="3">
    <source>
        <dbReference type="SAM" id="SignalP"/>
    </source>
</evidence>
<feature type="signal peptide" evidence="3">
    <location>
        <begin position="1"/>
        <end position="24"/>
    </location>
</feature>
<evidence type="ECO:0000256" key="1">
    <source>
        <dbReference type="ARBA" id="ARBA00022722"/>
    </source>
</evidence>
<dbReference type="EMBL" id="JAYFUL010000060">
    <property type="protein sequence ID" value="MEA5260603.1"/>
    <property type="molecule type" value="Genomic_DNA"/>
</dbReference>
<dbReference type="InterPro" id="IPR000026">
    <property type="entry name" value="N1-like"/>
</dbReference>
<sequence>MKNILRCILKLVFFCFITCSSVFSLTFEKANFNNAFTPLETSGNSYYYELSIQKAQLPRANTQEIPQNAIKVLKSIRENGETFEGYVGGRKFGNYEGLLPKKDKNGQQINYREWDIYPKVQGKNRGAERLVTGSDGKAYFTKNHYQSFVEIK</sequence>
<dbReference type="RefSeq" id="WP_323253271.1">
    <property type="nucleotide sequence ID" value="NZ_JAYFUL010000060.1"/>
</dbReference>